<dbReference type="EMBL" id="BNJJ01000017">
    <property type="protein sequence ID" value="GHO87438.1"/>
    <property type="molecule type" value="Genomic_DNA"/>
</dbReference>
<dbReference type="Proteomes" id="UP000635565">
    <property type="component" value="Unassembled WGS sequence"/>
</dbReference>
<sequence>MLQPLSTDPQATWKRRFRVPMLAWSQIAYHAPERGLLLSDLSGSYQLHAWDVPTGKLRQVSNEPKGAFIGRLSGDGRFIYYLHDDDGDEVGHFVRVPFEGGEPQLLTPYLPPYFADPFLNPTGTMLGFLVGEREGVNLYIVPLGPDDSVGPAQLAFHNPVPNLLGRKLVALSSADTTAVMISNPHSPSAYERLLAIDLATGVCVDTLQEEQGGYVSPGDYSPLVGDERLWATLHRGDIQQHLIWNPRTGERILLALDAREKNFIPCSWSPDGQCLLLKQDHQDGARFAIYTLADHSMQILSDLPGTYWSSYYGNSREIYTHWGMVKDGTVLGPEIVALDTDTSEQRRTLVALEPAPTGRPWQSVTFPSSDGQEIQAWLIIPEGKGPYPTIVDLHGGPNTQRTVDPAPDLQMWVDHGFAVCSVNYRGSTGFGQAFQDQILGNPGHWEVEDIVACHHWLVNTGIADPETILLTGWSYGGYLTLLTLGKYPELWAAGMAGIAIADWALLYEDTHEALKPTRQLGGTPEERPEQYRVSSPITYAEQVQAPVLIIQGRNDYGCPPRQMEQYVARLQLLGKQIEIDWFDSGHGSLVVEEKIALYERMLTFAYAALAINRTL</sequence>
<dbReference type="Gene3D" id="2.120.10.30">
    <property type="entry name" value="TolB, C-terminal domain"/>
    <property type="match status" value="1"/>
</dbReference>
<evidence type="ECO:0000256" key="1">
    <source>
        <dbReference type="ARBA" id="ARBA00022801"/>
    </source>
</evidence>
<dbReference type="PANTHER" id="PTHR42776">
    <property type="entry name" value="SERINE PEPTIDASE S9 FAMILY MEMBER"/>
    <property type="match status" value="1"/>
</dbReference>
<name>A0ABQ3VPY0_9CHLR</name>
<dbReference type="Gene3D" id="3.40.50.1820">
    <property type="entry name" value="alpha/beta hydrolase"/>
    <property type="match status" value="1"/>
</dbReference>
<dbReference type="RefSeq" id="WP_201365000.1">
    <property type="nucleotide sequence ID" value="NZ_BNJJ01000017.1"/>
</dbReference>
<keyword evidence="1 3" id="KW-0378">Hydrolase</keyword>
<dbReference type="InterPro" id="IPR001375">
    <property type="entry name" value="Peptidase_S9_cat"/>
</dbReference>
<organism evidence="3 4">
    <name type="scientific">Dictyobacter formicarum</name>
    <dbReference type="NCBI Taxonomy" id="2778368"/>
    <lineage>
        <taxon>Bacteria</taxon>
        <taxon>Bacillati</taxon>
        <taxon>Chloroflexota</taxon>
        <taxon>Ktedonobacteria</taxon>
        <taxon>Ktedonobacterales</taxon>
        <taxon>Dictyobacteraceae</taxon>
        <taxon>Dictyobacter</taxon>
    </lineage>
</organism>
<comment type="caution">
    <text evidence="3">The sequence shown here is derived from an EMBL/GenBank/DDBJ whole genome shotgun (WGS) entry which is preliminary data.</text>
</comment>
<dbReference type="PANTHER" id="PTHR42776:SF27">
    <property type="entry name" value="DIPEPTIDYL PEPTIDASE FAMILY MEMBER 6"/>
    <property type="match status" value="1"/>
</dbReference>
<gene>
    <name evidence="3" type="ORF">KSZ_54440</name>
</gene>
<proteinExistence type="predicted"/>
<evidence type="ECO:0000259" key="2">
    <source>
        <dbReference type="Pfam" id="PF00326"/>
    </source>
</evidence>
<dbReference type="GO" id="GO:0016787">
    <property type="term" value="F:hydrolase activity"/>
    <property type="evidence" value="ECO:0007669"/>
    <property type="project" value="UniProtKB-KW"/>
</dbReference>
<dbReference type="Pfam" id="PF00326">
    <property type="entry name" value="Peptidase_S9"/>
    <property type="match status" value="1"/>
</dbReference>
<accession>A0ABQ3VPY0</accession>
<keyword evidence="4" id="KW-1185">Reference proteome</keyword>
<dbReference type="SUPFAM" id="SSF53474">
    <property type="entry name" value="alpha/beta-Hydrolases"/>
    <property type="match status" value="1"/>
</dbReference>
<evidence type="ECO:0000313" key="3">
    <source>
        <dbReference type="EMBL" id="GHO87438.1"/>
    </source>
</evidence>
<protein>
    <submittedName>
        <fullName evidence="3">Peptide hydrolase</fullName>
    </submittedName>
</protein>
<dbReference type="InterPro" id="IPR029058">
    <property type="entry name" value="AB_hydrolase_fold"/>
</dbReference>
<dbReference type="InterPro" id="IPR011042">
    <property type="entry name" value="6-blade_b-propeller_TolB-like"/>
</dbReference>
<evidence type="ECO:0000313" key="4">
    <source>
        <dbReference type="Proteomes" id="UP000635565"/>
    </source>
</evidence>
<dbReference type="SUPFAM" id="SSF82171">
    <property type="entry name" value="DPP6 N-terminal domain-like"/>
    <property type="match status" value="1"/>
</dbReference>
<feature type="domain" description="Peptidase S9 prolyl oligopeptidase catalytic" evidence="2">
    <location>
        <begin position="409"/>
        <end position="608"/>
    </location>
</feature>
<reference evidence="3 4" key="1">
    <citation type="journal article" date="2021" name="Int. J. Syst. Evol. Microbiol.">
        <title>Reticulibacter mediterranei gen. nov., sp. nov., within the new family Reticulibacteraceae fam. nov., and Ktedonospora formicarum gen. nov., sp. nov., Ktedonobacter robiniae sp. nov., Dictyobacter formicarum sp. nov. and Dictyobacter arantiisoli sp. nov., belonging to the class Ktedonobacteria.</title>
        <authorList>
            <person name="Yabe S."/>
            <person name="Zheng Y."/>
            <person name="Wang C.M."/>
            <person name="Sakai Y."/>
            <person name="Abe K."/>
            <person name="Yokota A."/>
            <person name="Donadio S."/>
            <person name="Cavaletti L."/>
            <person name="Monciardini P."/>
        </authorList>
    </citation>
    <scope>NUCLEOTIDE SEQUENCE [LARGE SCALE GENOMIC DNA]</scope>
    <source>
        <strain evidence="3 4">SOSP1-9</strain>
    </source>
</reference>